<reference evidence="19" key="3">
    <citation type="submission" date="2025-09" db="UniProtKB">
        <authorList>
            <consortium name="Ensembl"/>
        </authorList>
    </citation>
    <scope>IDENTIFICATION</scope>
</reference>
<evidence type="ECO:0000256" key="13">
    <source>
        <dbReference type="ARBA" id="ARBA00034351"/>
    </source>
</evidence>
<evidence type="ECO:0000256" key="3">
    <source>
        <dbReference type="ARBA" id="ARBA00009198"/>
    </source>
</evidence>
<dbReference type="Proteomes" id="UP000008672">
    <property type="component" value="Unassembled WGS sequence"/>
</dbReference>
<evidence type="ECO:0000313" key="19">
    <source>
        <dbReference type="Ensembl" id="ENSLACP00000008563.1"/>
    </source>
</evidence>
<proteinExistence type="inferred from homology"/>
<comment type="function">
    <text evidence="18">Binds to orexin receptor HCRTR2/OX2R only. Stimulates food intake. Modulates pituitary luteinizing hormone secretion in an ovarian steroid-dependent manner.</text>
</comment>
<dbReference type="GO" id="GO:0042755">
    <property type="term" value="P:eating behavior"/>
    <property type="evidence" value="ECO:0007669"/>
    <property type="project" value="TreeGrafter"/>
</dbReference>
<keyword evidence="9" id="KW-0527">Neuropeptide</keyword>
<evidence type="ECO:0000256" key="6">
    <source>
        <dbReference type="ARBA" id="ARBA00023018"/>
    </source>
</evidence>
<dbReference type="GO" id="GO:0007218">
    <property type="term" value="P:neuropeptide signaling pathway"/>
    <property type="evidence" value="ECO:0007669"/>
    <property type="project" value="UniProtKB-KW"/>
</dbReference>
<evidence type="ECO:0000256" key="12">
    <source>
        <dbReference type="ARBA" id="ARBA00034336"/>
    </source>
</evidence>
<dbReference type="GO" id="GO:0005184">
    <property type="term" value="F:neuropeptide hormone activity"/>
    <property type="evidence" value="ECO:0007669"/>
    <property type="project" value="TreeGrafter"/>
</dbReference>
<evidence type="ECO:0000256" key="5">
    <source>
        <dbReference type="ARBA" id="ARBA00022824"/>
    </source>
</evidence>
<dbReference type="PANTHER" id="PTHR15173">
    <property type="entry name" value="OREXIN"/>
    <property type="match status" value="1"/>
</dbReference>
<keyword evidence="10" id="KW-0968">Cytoplasmic vesicle</keyword>
<evidence type="ECO:0000256" key="8">
    <source>
        <dbReference type="ARBA" id="ARBA00023283"/>
    </source>
</evidence>
<dbReference type="OMA" id="SECCTQP"/>
<dbReference type="GO" id="GO:0048471">
    <property type="term" value="C:perinuclear region of cytoplasm"/>
    <property type="evidence" value="ECO:0007669"/>
    <property type="project" value="TreeGrafter"/>
</dbReference>
<comment type="similarity">
    <text evidence="3">Belongs to the orexin family.</text>
</comment>
<evidence type="ECO:0000256" key="11">
    <source>
        <dbReference type="ARBA" id="ARBA00034103"/>
    </source>
</evidence>
<dbReference type="InParanoid" id="H3AFZ2"/>
<evidence type="ECO:0000256" key="7">
    <source>
        <dbReference type="ARBA" id="ARBA00023157"/>
    </source>
</evidence>
<dbReference type="GO" id="GO:0031772">
    <property type="term" value="F:type 2 orexin receptor binding"/>
    <property type="evidence" value="ECO:0007669"/>
    <property type="project" value="TreeGrafter"/>
</dbReference>
<evidence type="ECO:0000256" key="1">
    <source>
        <dbReference type="ARBA" id="ARBA00004427"/>
    </source>
</evidence>
<evidence type="ECO:0000256" key="2">
    <source>
        <dbReference type="ARBA" id="ARBA00004541"/>
    </source>
</evidence>
<dbReference type="GO" id="GO:0030431">
    <property type="term" value="P:sleep"/>
    <property type="evidence" value="ECO:0007669"/>
    <property type="project" value="TreeGrafter"/>
</dbReference>
<evidence type="ECO:0000256" key="10">
    <source>
        <dbReference type="ARBA" id="ARBA00023329"/>
    </source>
</evidence>
<comment type="subcellular location">
    <subcellularLocation>
        <location evidence="2">Cytoplasmic vesicle</location>
    </subcellularLocation>
    <subcellularLocation>
        <location evidence="1">Rough endoplasmic reticulum</location>
    </subcellularLocation>
    <subcellularLocation>
        <location evidence="11">Synapse</location>
    </subcellularLocation>
</comment>
<comment type="function">
    <text evidence="17">Binds to orexin receptors HCRTR1/OX1R and HCRTR2/OX2R with a high affinity. Stimulates food intake. Modulates pituitary luteinizing hormone secretion in an ovarian steroid-dependent manner.</text>
</comment>
<keyword evidence="5" id="KW-0256">Endoplasmic reticulum</keyword>
<dbReference type="Pfam" id="PF02072">
    <property type="entry name" value="Orexin"/>
    <property type="match status" value="1"/>
</dbReference>
<keyword evidence="6" id="KW-0770">Synapse</keyword>
<dbReference type="Ensembl" id="ENSLACT00000008631.1">
    <property type="protein sequence ID" value="ENSLACP00000008563.1"/>
    <property type="gene ID" value="ENSLACG00000007574.1"/>
</dbReference>
<name>H3AFZ2_LATCH</name>
<evidence type="ECO:0000256" key="9">
    <source>
        <dbReference type="ARBA" id="ARBA00023320"/>
    </source>
</evidence>
<dbReference type="GO" id="GO:0005791">
    <property type="term" value="C:rough endoplasmic reticulum"/>
    <property type="evidence" value="ECO:0007669"/>
    <property type="project" value="UniProtKB-SubCell"/>
</dbReference>
<protein>
    <recommendedName>
        <fullName evidence="12">Hypocretin neuropeptide precursor</fullName>
    </recommendedName>
    <alternativeName>
        <fullName evidence="16">Hypocretin</fullName>
    </alternativeName>
    <alternativeName>
        <fullName evidence="13">Orexin precursor</fullName>
    </alternativeName>
    <alternativeName>
        <fullName evidence="15">Prepro-orexin</fullName>
    </alternativeName>
    <alternativeName>
        <fullName evidence="14">Preprohypocretin</fullName>
    </alternativeName>
</protein>
<dbReference type="PRINTS" id="PR01091">
    <property type="entry name" value="OREXINPP"/>
</dbReference>
<dbReference type="AlphaFoldDB" id="H3AFZ2"/>
<keyword evidence="20" id="KW-1185">Reference proteome</keyword>
<dbReference type="GeneTree" id="ENSGT00390000014272"/>
<evidence type="ECO:0000256" key="4">
    <source>
        <dbReference type="ARBA" id="ARBA00022815"/>
    </source>
</evidence>
<dbReference type="InterPro" id="IPR001704">
    <property type="entry name" value="Orexin"/>
</dbReference>
<dbReference type="GO" id="GO:0031410">
    <property type="term" value="C:cytoplasmic vesicle"/>
    <property type="evidence" value="ECO:0007669"/>
    <property type="project" value="UniProtKB-SubCell"/>
</dbReference>
<dbReference type="GO" id="GO:0046928">
    <property type="term" value="P:regulation of neurotransmitter secretion"/>
    <property type="evidence" value="ECO:0007669"/>
    <property type="project" value="TreeGrafter"/>
</dbReference>
<keyword evidence="8" id="KW-0873">Pyrrolidone carboxylic acid</keyword>
<evidence type="ECO:0000256" key="14">
    <source>
        <dbReference type="ARBA" id="ARBA00034354"/>
    </source>
</evidence>
<accession>H3AFZ2</accession>
<evidence type="ECO:0000256" key="15">
    <source>
        <dbReference type="ARBA" id="ARBA00034367"/>
    </source>
</evidence>
<reference evidence="19" key="2">
    <citation type="submission" date="2025-08" db="UniProtKB">
        <authorList>
            <consortium name="Ensembl"/>
        </authorList>
    </citation>
    <scope>IDENTIFICATION</scope>
</reference>
<reference evidence="20" key="1">
    <citation type="submission" date="2011-08" db="EMBL/GenBank/DDBJ databases">
        <title>The draft genome of Latimeria chalumnae.</title>
        <authorList>
            <person name="Di Palma F."/>
            <person name="Alfoldi J."/>
            <person name="Johnson J."/>
            <person name="Berlin A."/>
            <person name="Gnerre S."/>
            <person name="Jaffe D."/>
            <person name="MacCallum I."/>
            <person name="Young S."/>
            <person name="Walker B.J."/>
            <person name="Lander E."/>
            <person name="Lindblad-Toh K."/>
        </authorList>
    </citation>
    <scope>NUCLEOTIDE SEQUENCE [LARGE SCALE GENOMIC DNA]</scope>
    <source>
        <strain evidence="20">Wild caught</strain>
    </source>
</reference>
<dbReference type="GO" id="GO:0051971">
    <property type="term" value="P:positive regulation of transmission of nerve impulse"/>
    <property type="evidence" value="ECO:0007669"/>
    <property type="project" value="TreeGrafter"/>
</dbReference>
<evidence type="ECO:0000256" key="17">
    <source>
        <dbReference type="ARBA" id="ARBA00045659"/>
    </source>
</evidence>
<dbReference type="eggNOG" id="ENOG502S83I">
    <property type="taxonomic scope" value="Eukaryota"/>
</dbReference>
<keyword evidence="7" id="KW-1015">Disulfide bond</keyword>
<keyword evidence="4" id="KW-0027">Amidation</keyword>
<dbReference type="EMBL" id="AFYH01097072">
    <property type="status" value="NOT_ANNOTATED_CDS"/>
    <property type="molecule type" value="Genomic_DNA"/>
</dbReference>
<evidence type="ECO:0000313" key="20">
    <source>
        <dbReference type="Proteomes" id="UP000008672"/>
    </source>
</evidence>
<evidence type="ECO:0000256" key="18">
    <source>
        <dbReference type="ARBA" id="ARBA00046224"/>
    </source>
</evidence>
<dbReference type="GO" id="GO:0042594">
    <property type="term" value="P:response to starvation"/>
    <property type="evidence" value="ECO:0007669"/>
    <property type="project" value="TreeGrafter"/>
</dbReference>
<organism evidence="19 20">
    <name type="scientific">Latimeria chalumnae</name>
    <name type="common">Coelacanth</name>
    <dbReference type="NCBI Taxonomy" id="7897"/>
    <lineage>
        <taxon>Eukaryota</taxon>
        <taxon>Metazoa</taxon>
        <taxon>Chordata</taxon>
        <taxon>Craniata</taxon>
        <taxon>Vertebrata</taxon>
        <taxon>Euteleostomi</taxon>
        <taxon>Coelacanthiformes</taxon>
        <taxon>Coelacanthidae</taxon>
        <taxon>Latimeria</taxon>
    </lineage>
</organism>
<evidence type="ECO:0000256" key="16">
    <source>
        <dbReference type="ARBA" id="ARBA00034371"/>
    </source>
</evidence>
<dbReference type="STRING" id="7897.ENSLACP00000008563"/>
<dbReference type="GO" id="GO:0031771">
    <property type="term" value="F:type 1 orexin receptor binding"/>
    <property type="evidence" value="ECO:0007669"/>
    <property type="project" value="TreeGrafter"/>
</dbReference>
<dbReference type="GO" id="GO:0001659">
    <property type="term" value="P:temperature homeostasis"/>
    <property type="evidence" value="ECO:0007669"/>
    <property type="project" value="TreeGrafter"/>
</dbReference>
<dbReference type="HOGENOM" id="CLU_149027_1_0_1"/>
<dbReference type="GO" id="GO:0045202">
    <property type="term" value="C:synapse"/>
    <property type="evidence" value="ECO:0007669"/>
    <property type="project" value="UniProtKB-SubCell"/>
</dbReference>
<dbReference type="PANTHER" id="PTHR15173:SF2">
    <property type="entry name" value="HYPOCRETIN NEUROPEPTIDE PRECURSOR"/>
    <property type="match status" value="1"/>
</dbReference>
<gene>
    <name evidence="19" type="primary">HCRT</name>
</gene>
<sequence length="104" mass="11209">ALLWSFTSSQSVPECCHQKTCSCRIYNLLHGNGNHAAGILTLGKRKEAPPHAFQSRLYRLLHSPGNHAAGILTMGKRDEPQESTCFGSHCPAVALDTSFCGLGT</sequence>